<dbReference type="InterPro" id="IPR001680">
    <property type="entry name" value="WD40_rpt"/>
</dbReference>
<gene>
    <name evidence="16" type="ORF">QTP70_014437</name>
</gene>
<comment type="similarity">
    <text evidence="3">Belongs to the MsrB Met sulfoxide reductase family.</text>
</comment>
<dbReference type="Gene3D" id="2.170.150.20">
    <property type="entry name" value="Peptide methionine sulfoxide reductase"/>
    <property type="match status" value="1"/>
</dbReference>
<dbReference type="SMART" id="SM00320">
    <property type="entry name" value="WD40"/>
    <property type="match status" value="7"/>
</dbReference>
<evidence type="ECO:0000256" key="11">
    <source>
        <dbReference type="ARBA" id="ARBA00023228"/>
    </source>
</evidence>
<name>A0AAE0V0K6_9TELE</name>
<dbReference type="GO" id="GO:0033745">
    <property type="term" value="F:L-methionine-(R)-S-oxide reductase activity"/>
    <property type="evidence" value="ECO:0007669"/>
    <property type="project" value="UniProtKB-EC"/>
</dbReference>
<dbReference type="GO" id="GO:0031931">
    <property type="term" value="C:TORC1 complex"/>
    <property type="evidence" value="ECO:0007669"/>
    <property type="project" value="UniProtKB-UniRule"/>
</dbReference>
<evidence type="ECO:0000256" key="7">
    <source>
        <dbReference type="ARBA" id="ARBA00022574"/>
    </source>
</evidence>
<keyword evidence="6 14" id="KW-0963">Cytoplasm</keyword>
<evidence type="ECO:0000259" key="15">
    <source>
        <dbReference type="PROSITE" id="PS51790"/>
    </source>
</evidence>
<dbReference type="InterPro" id="IPR015943">
    <property type="entry name" value="WD40/YVTN_repeat-like_dom_sf"/>
</dbReference>
<dbReference type="PROSITE" id="PS51790">
    <property type="entry name" value="MSRB"/>
    <property type="match status" value="1"/>
</dbReference>
<evidence type="ECO:0000256" key="8">
    <source>
        <dbReference type="ARBA" id="ARBA00022737"/>
    </source>
</evidence>
<comment type="similarity">
    <text evidence="4 14">Belongs to the WD repeat LST8 family.</text>
</comment>
<dbReference type="InterPro" id="IPR002579">
    <property type="entry name" value="Met_Sox_Rdtase_MsrB_dom"/>
</dbReference>
<evidence type="ECO:0000256" key="13">
    <source>
        <dbReference type="PROSITE-ProRule" id="PRU00221"/>
    </source>
</evidence>
<keyword evidence="7 13" id="KW-0853">WD repeat</keyword>
<dbReference type="PROSITE" id="PS50082">
    <property type="entry name" value="WD_REPEATS_2"/>
    <property type="match status" value="3"/>
</dbReference>
<comment type="subunit">
    <text evidence="14">Part of TORC1 complex. Part of the TORC2 complex.</text>
</comment>
<dbReference type="FunFam" id="2.40.50.140:FF:000248">
    <property type="entry name" value="Meiosis specific with OB domains"/>
    <property type="match status" value="1"/>
</dbReference>
<dbReference type="GO" id="GO:0031929">
    <property type="term" value="P:TOR signaling"/>
    <property type="evidence" value="ECO:0007669"/>
    <property type="project" value="UniProtKB-UniRule"/>
</dbReference>
<comment type="caution">
    <text evidence="16">The sequence shown here is derived from an EMBL/GenBank/DDBJ whole genome shotgun (WGS) entry which is preliminary data.</text>
</comment>
<keyword evidence="11" id="KW-0458">Lysosome</keyword>
<dbReference type="SUPFAM" id="SSF51316">
    <property type="entry name" value="Mss4-like"/>
    <property type="match status" value="1"/>
</dbReference>
<reference evidence="16" key="1">
    <citation type="submission" date="2023-06" db="EMBL/GenBank/DDBJ databases">
        <title>Male Hemibagrus guttatus genome.</title>
        <authorList>
            <person name="Bian C."/>
        </authorList>
    </citation>
    <scope>NUCLEOTIDE SEQUENCE</scope>
    <source>
        <strain evidence="16">Male_cb2023</strain>
        <tissue evidence="16">Muscle</tissue>
    </source>
</reference>
<dbReference type="InterPro" id="IPR037588">
    <property type="entry name" value="MLST8"/>
</dbReference>
<dbReference type="PROSITE" id="PS00678">
    <property type="entry name" value="WD_REPEATS_1"/>
    <property type="match status" value="1"/>
</dbReference>
<evidence type="ECO:0000256" key="5">
    <source>
        <dbReference type="ARBA" id="ARBA00018867"/>
    </source>
</evidence>
<comment type="subcellular location">
    <subcellularLocation>
        <location evidence="1 14">Cytoplasm</location>
    </subcellularLocation>
    <subcellularLocation>
        <location evidence="2">Lysosome membrane</location>
    </subcellularLocation>
</comment>
<dbReference type="InterPro" id="IPR012340">
    <property type="entry name" value="NA-bd_OB-fold"/>
</dbReference>
<keyword evidence="10" id="KW-0472">Membrane</keyword>
<accession>A0AAE0V0K6</accession>
<sequence length="854" mass="95499">MSFCSFFGKEVYKDHFKRGIYVCSQCANPLFSSRSKYAHSSPWPAFTETIHEDSITKVMEKLTAYKNNGINNVPCMSTLARKMEYTSTHSSVSIRDLSSNITRPNVVGIIIGKTDARGFPDRKNVGSERFTFSFTIKDSPDHFINVSSWGTEEYIQGLCSHVKIGDCVVIENPLVVTKDPEREDRFCPSTPTFYRLLVTEAHSAIRMCTDLDTESRLLSLFHIPVKDSGDFYSLGDITANGRSLDGNFINILAAVRSIGEPKYFTTSDGRKGQKLEIKLFDETLSSFPFMCWDRETIQFVQTLPPRETVLFIVDARISFDTFRNCMVATATSKTIITINPDTLEANQLFSYAKELSESEQLDEPEIEMNVNVPLDTISDVLTVSQVKARAQKSSEAFYGVIYGFITTLGLDSCITKVIRSRCDRCKFRVHEEIEVCTNAACPRQGQAGEVSAAFDLLVDISDHTGTLQGCNLSGTVAEKTVGCTSKEFVCLSESDRTAMKWRFLLERCKTYIKLSAVEHRCVRTTELTMNVNQGTVGSDPVILATAGYDHTVRFWQAHSGICTRTVQHQDSQVNSLEVTPDRSMIAAAGYQHIRMYDLNSNNPNPVINYDGVSKNITSVGFHEDGRWMYTGGEDCMARIWDLRSRNLQCQRIFQVNAPINCVCLHPNQAELFVGDQSGVIHVWDLKTDHNEQLIPEPEVSVNSVHIDPDASYMAAVNSSGNCYVWNLAGGISDEVTQLIPKTKIPAHKRYSLRCKFSPDSTLLATCSADQTCKIWRTSNFSLMTELSIKSNNPGETSRGWMWDCAFSGDSQYIVTASSDNLARLWCVETGEIKREYSGHQKAVVCLAFNDSVLG</sequence>
<evidence type="ECO:0000256" key="12">
    <source>
        <dbReference type="ARBA" id="ARBA00049261"/>
    </source>
</evidence>
<dbReference type="Proteomes" id="UP001274896">
    <property type="component" value="Unassembled WGS sequence"/>
</dbReference>
<dbReference type="InterPro" id="IPR056880">
    <property type="entry name" value="OB_MEIOB_N"/>
</dbReference>
<protein>
    <recommendedName>
        <fullName evidence="5 14">Target of rapamycin complex subunit lst8</fullName>
        <shortName evidence="14">TORC subunit lst8</shortName>
    </recommendedName>
</protein>
<keyword evidence="17" id="KW-1185">Reference proteome</keyword>
<dbReference type="PROSITE" id="PS50294">
    <property type="entry name" value="WD_REPEATS_REGION"/>
    <property type="match status" value="1"/>
</dbReference>
<dbReference type="AlphaFoldDB" id="A0AAE0V0K6"/>
<feature type="domain" description="MsrB" evidence="15">
    <location>
        <begin position="1"/>
        <end position="61"/>
    </location>
</feature>
<organism evidence="16 17">
    <name type="scientific">Hemibagrus guttatus</name>
    <dbReference type="NCBI Taxonomy" id="175788"/>
    <lineage>
        <taxon>Eukaryota</taxon>
        <taxon>Metazoa</taxon>
        <taxon>Chordata</taxon>
        <taxon>Craniata</taxon>
        <taxon>Vertebrata</taxon>
        <taxon>Euteleostomi</taxon>
        <taxon>Actinopterygii</taxon>
        <taxon>Neopterygii</taxon>
        <taxon>Teleostei</taxon>
        <taxon>Ostariophysi</taxon>
        <taxon>Siluriformes</taxon>
        <taxon>Bagridae</taxon>
        <taxon>Hemibagrus</taxon>
    </lineage>
</organism>
<feature type="repeat" description="WD" evidence="13">
    <location>
        <begin position="744"/>
        <end position="785"/>
    </location>
</feature>
<dbReference type="GO" id="GO:0033743">
    <property type="term" value="F:peptide-methionine (R)-S-oxide reductase activity"/>
    <property type="evidence" value="ECO:0007669"/>
    <property type="project" value="InterPro"/>
</dbReference>
<evidence type="ECO:0000256" key="6">
    <source>
        <dbReference type="ARBA" id="ARBA00022490"/>
    </source>
</evidence>
<keyword evidence="8 14" id="KW-0677">Repeat</keyword>
<dbReference type="Gene3D" id="2.40.50.140">
    <property type="entry name" value="Nucleic acid-binding proteins"/>
    <property type="match status" value="3"/>
</dbReference>
<dbReference type="SUPFAM" id="SSF50249">
    <property type="entry name" value="Nucleic acid-binding proteins"/>
    <property type="match status" value="2"/>
</dbReference>
<dbReference type="InterPro" id="IPR011057">
    <property type="entry name" value="Mss4-like_sf"/>
</dbReference>
<dbReference type="Pfam" id="PF24903">
    <property type="entry name" value="OB_MEIOB_N"/>
    <property type="match status" value="1"/>
</dbReference>
<dbReference type="SUPFAM" id="SSF50998">
    <property type="entry name" value="Quinoprotein alcohol dehydrogenase-like"/>
    <property type="match status" value="1"/>
</dbReference>
<dbReference type="CDD" id="cd00200">
    <property type="entry name" value="WD40"/>
    <property type="match status" value="1"/>
</dbReference>
<proteinExistence type="inferred from homology"/>
<dbReference type="EMBL" id="JAUCMX010000012">
    <property type="protein sequence ID" value="KAK3529040.1"/>
    <property type="molecule type" value="Genomic_DNA"/>
</dbReference>
<evidence type="ECO:0000256" key="2">
    <source>
        <dbReference type="ARBA" id="ARBA00004656"/>
    </source>
</evidence>
<evidence type="ECO:0000256" key="3">
    <source>
        <dbReference type="ARBA" id="ARBA00007174"/>
    </source>
</evidence>
<dbReference type="Gene3D" id="2.130.10.10">
    <property type="entry name" value="YVTN repeat-like/Quinoprotein amine dehydrogenase"/>
    <property type="match status" value="1"/>
</dbReference>
<dbReference type="GO" id="GO:0031932">
    <property type="term" value="C:TORC2 complex"/>
    <property type="evidence" value="ECO:0007669"/>
    <property type="project" value="UniProtKB-UniRule"/>
</dbReference>
<comment type="function">
    <text evidence="14">Subunit of TORC1 and TORC2, which regulate cell growth and survival in response to nutrient and hormonal signals.</text>
</comment>
<evidence type="ECO:0000256" key="14">
    <source>
        <dbReference type="RuleBase" id="RU369068"/>
    </source>
</evidence>
<evidence type="ECO:0000313" key="17">
    <source>
        <dbReference type="Proteomes" id="UP001274896"/>
    </source>
</evidence>
<dbReference type="Pfam" id="PF00400">
    <property type="entry name" value="WD40"/>
    <property type="match status" value="5"/>
</dbReference>
<dbReference type="FunFam" id="2.130.10.10:FF:000086">
    <property type="entry name" value="target of rapamycin complex subunit LST8"/>
    <property type="match status" value="1"/>
</dbReference>
<dbReference type="PANTHER" id="PTHR19842:SF0">
    <property type="entry name" value="TARGET OF RAPAMYCIN COMPLEX SUBUNIT LST8"/>
    <property type="match status" value="1"/>
</dbReference>
<feature type="repeat" description="WD" evidence="13">
    <location>
        <begin position="609"/>
        <end position="650"/>
    </location>
</feature>
<feature type="repeat" description="WD" evidence="13">
    <location>
        <begin position="805"/>
        <end position="835"/>
    </location>
</feature>
<evidence type="ECO:0000256" key="10">
    <source>
        <dbReference type="ARBA" id="ARBA00023136"/>
    </source>
</evidence>
<dbReference type="GO" id="GO:0005765">
    <property type="term" value="C:lysosomal membrane"/>
    <property type="evidence" value="ECO:0007669"/>
    <property type="project" value="UniProtKB-SubCell"/>
</dbReference>
<dbReference type="GO" id="GO:0032956">
    <property type="term" value="P:regulation of actin cytoskeleton organization"/>
    <property type="evidence" value="ECO:0007669"/>
    <property type="project" value="TreeGrafter"/>
</dbReference>
<dbReference type="PANTHER" id="PTHR19842">
    <property type="entry name" value="G BETA-LIKE PROTEIN GBL"/>
    <property type="match status" value="1"/>
</dbReference>
<dbReference type="InterPro" id="IPR011047">
    <property type="entry name" value="Quinoprotein_ADH-like_sf"/>
</dbReference>
<evidence type="ECO:0000256" key="4">
    <source>
        <dbReference type="ARBA" id="ARBA00009890"/>
    </source>
</evidence>
<keyword evidence="9" id="KW-0560">Oxidoreductase</keyword>
<dbReference type="FunFam" id="2.40.50.140:FF:000171">
    <property type="entry name" value="meiosis-specific with OB domain-containing protein isoform X1"/>
    <property type="match status" value="1"/>
</dbReference>
<evidence type="ECO:0000313" key="16">
    <source>
        <dbReference type="EMBL" id="KAK3529040.1"/>
    </source>
</evidence>
<dbReference type="InterPro" id="IPR019775">
    <property type="entry name" value="WD40_repeat_CS"/>
</dbReference>
<evidence type="ECO:0000256" key="1">
    <source>
        <dbReference type="ARBA" id="ARBA00004496"/>
    </source>
</evidence>
<dbReference type="Pfam" id="PF01641">
    <property type="entry name" value="SelR"/>
    <property type="match status" value="1"/>
</dbReference>
<comment type="catalytic activity">
    <reaction evidence="12">
        <text>[thioredoxin]-disulfide + L-methionine + H2O = L-methionine (R)-S-oxide + [thioredoxin]-dithiol</text>
        <dbReference type="Rhea" id="RHEA:21260"/>
        <dbReference type="Rhea" id="RHEA-COMP:10698"/>
        <dbReference type="Rhea" id="RHEA-COMP:10700"/>
        <dbReference type="ChEBI" id="CHEBI:15377"/>
        <dbReference type="ChEBI" id="CHEBI:29950"/>
        <dbReference type="ChEBI" id="CHEBI:50058"/>
        <dbReference type="ChEBI" id="CHEBI:57844"/>
        <dbReference type="ChEBI" id="CHEBI:58773"/>
        <dbReference type="EC" id="1.8.4.14"/>
    </reaction>
</comment>
<evidence type="ECO:0000256" key="9">
    <source>
        <dbReference type="ARBA" id="ARBA00023002"/>
    </source>
</evidence>